<evidence type="ECO:0000256" key="1">
    <source>
        <dbReference type="SAM" id="Phobius"/>
    </source>
</evidence>
<gene>
    <name evidence="2" type="ORF">FHS76_003980</name>
</gene>
<dbReference type="EMBL" id="JACIJG010000023">
    <property type="protein sequence ID" value="MBB5704065.1"/>
    <property type="molecule type" value="Genomic_DNA"/>
</dbReference>
<evidence type="ECO:0000313" key="2">
    <source>
        <dbReference type="EMBL" id="MBB5704065.1"/>
    </source>
</evidence>
<evidence type="ECO:0000313" key="3">
    <source>
        <dbReference type="Proteomes" id="UP000555546"/>
    </source>
</evidence>
<dbReference type="Proteomes" id="UP000555546">
    <property type="component" value="Unassembled WGS sequence"/>
</dbReference>
<proteinExistence type="predicted"/>
<dbReference type="RefSeq" id="WP_183656950.1">
    <property type="nucleotide sequence ID" value="NZ_JACIJG010000023.1"/>
</dbReference>
<accession>A0A7W9B0M8</accession>
<feature type="transmembrane region" description="Helical" evidence="1">
    <location>
        <begin position="6"/>
        <end position="29"/>
    </location>
</feature>
<sequence length="86" mass="9267">MLEKANPNVLFGIGIALAILAPVAYFLIFHDKIMRGLAMDQAFGVFGGIGTETILYLRGIQPAHLAVFAIGGFLAYTGWKKRNANA</sequence>
<organism evidence="2 3">
    <name type="scientific">Brucella daejeonensis</name>
    <dbReference type="NCBI Taxonomy" id="659015"/>
    <lineage>
        <taxon>Bacteria</taxon>
        <taxon>Pseudomonadati</taxon>
        <taxon>Pseudomonadota</taxon>
        <taxon>Alphaproteobacteria</taxon>
        <taxon>Hyphomicrobiales</taxon>
        <taxon>Brucellaceae</taxon>
        <taxon>Brucella/Ochrobactrum group</taxon>
        <taxon>Brucella</taxon>
    </lineage>
</organism>
<protein>
    <submittedName>
        <fullName evidence="2">Uncharacterized protein</fullName>
    </submittedName>
</protein>
<dbReference type="AlphaFoldDB" id="A0A7W9B0M8"/>
<keyword evidence="1" id="KW-1133">Transmembrane helix</keyword>
<feature type="transmembrane region" description="Helical" evidence="1">
    <location>
        <begin position="63"/>
        <end position="79"/>
    </location>
</feature>
<keyword evidence="1" id="KW-0812">Transmembrane</keyword>
<keyword evidence="1" id="KW-0472">Membrane</keyword>
<reference evidence="2 3" key="1">
    <citation type="submission" date="2020-08" db="EMBL/GenBank/DDBJ databases">
        <title>Genomic Encyclopedia of Type Strains, Phase IV (KMG-IV): sequencing the most valuable type-strain genomes for metagenomic binning, comparative biology and taxonomic classification.</title>
        <authorList>
            <person name="Goeker M."/>
        </authorList>
    </citation>
    <scope>NUCLEOTIDE SEQUENCE [LARGE SCALE GENOMIC DNA]</scope>
    <source>
        <strain evidence="2 3">DSM 26944</strain>
    </source>
</reference>
<comment type="caution">
    <text evidence="2">The sequence shown here is derived from an EMBL/GenBank/DDBJ whole genome shotgun (WGS) entry which is preliminary data.</text>
</comment>
<keyword evidence="3" id="KW-1185">Reference proteome</keyword>
<name>A0A7W9B0M8_9HYPH</name>